<feature type="domain" description="ABC transmembrane type-1" evidence="9">
    <location>
        <begin position="13"/>
        <end position="207"/>
    </location>
</feature>
<keyword evidence="6 8" id="KW-1133">Transmembrane helix</keyword>
<accession>A0A135HSD8</accession>
<dbReference type="Gene3D" id="1.10.3720.10">
    <property type="entry name" value="MetI-like"/>
    <property type="match status" value="1"/>
</dbReference>
<dbReference type="Proteomes" id="UP000070107">
    <property type="component" value="Unassembled WGS sequence"/>
</dbReference>
<evidence type="ECO:0000256" key="7">
    <source>
        <dbReference type="ARBA" id="ARBA00023136"/>
    </source>
</evidence>
<dbReference type="PANTHER" id="PTHR30450:SF1">
    <property type="entry name" value="D-METHIONINE TRANSPORT SYSTEM PERMEASE PROTEIN METI-RELATED"/>
    <property type="match status" value="1"/>
</dbReference>
<keyword evidence="11" id="KW-1185">Reference proteome</keyword>
<proteinExistence type="inferred from homology"/>
<evidence type="ECO:0000256" key="5">
    <source>
        <dbReference type="ARBA" id="ARBA00022692"/>
    </source>
</evidence>
<feature type="transmembrane region" description="Helical" evidence="8">
    <location>
        <begin position="146"/>
        <end position="167"/>
    </location>
</feature>
<dbReference type="InterPro" id="IPR051322">
    <property type="entry name" value="AA_ABC_Transporter_Permease"/>
</dbReference>
<evidence type="ECO:0000256" key="1">
    <source>
        <dbReference type="ARBA" id="ARBA00004651"/>
    </source>
</evidence>
<evidence type="ECO:0000256" key="4">
    <source>
        <dbReference type="ARBA" id="ARBA00022475"/>
    </source>
</evidence>
<dbReference type="InterPro" id="IPR000515">
    <property type="entry name" value="MetI-like"/>
</dbReference>
<evidence type="ECO:0000313" key="11">
    <source>
        <dbReference type="Proteomes" id="UP000070107"/>
    </source>
</evidence>
<protein>
    <submittedName>
        <fullName evidence="10">ABC transporter permease</fullName>
    </submittedName>
</protein>
<dbReference type="FunFam" id="1.10.3720.10:FF:000002">
    <property type="entry name" value="D-methionine ABC transporter permease MetI"/>
    <property type="match status" value="1"/>
</dbReference>
<comment type="caution">
    <text evidence="10">The sequence shown here is derived from an EMBL/GenBank/DDBJ whole genome shotgun (WGS) entry which is preliminary data.</text>
</comment>
<reference evidence="10 11" key="1">
    <citation type="submission" date="2015-11" db="EMBL/GenBank/DDBJ databases">
        <title>Draft genome sequence of Paramesorhizobium deserti A-3-E, a strain highly resistant to diverse beta-lactam antibiotics.</title>
        <authorList>
            <person name="Lv R."/>
            <person name="Yang X."/>
            <person name="Fang N."/>
            <person name="Guo J."/>
            <person name="Luo X."/>
            <person name="Peng F."/>
            <person name="Yang R."/>
            <person name="Cui Y."/>
            <person name="Fang C."/>
            <person name="Song Y."/>
        </authorList>
    </citation>
    <scope>NUCLEOTIDE SEQUENCE [LARGE SCALE GENOMIC DNA]</scope>
    <source>
        <strain evidence="10 11">A-3-E</strain>
    </source>
</reference>
<gene>
    <name evidence="10" type="ORF">ATN84_14465</name>
</gene>
<feature type="transmembrane region" description="Helical" evidence="8">
    <location>
        <begin position="188"/>
        <end position="207"/>
    </location>
</feature>
<keyword evidence="4" id="KW-1003">Cell membrane</keyword>
<dbReference type="AlphaFoldDB" id="A0A135HSD8"/>
<dbReference type="NCBIfam" id="NF008049">
    <property type="entry name" value="PRK10782.1"/>
    <property type="match status" value="1"/>
</dbReference>
<comment type="similarity">
    <text evidence="2">Belongs to the binding-protein-dependent transport system permease family. CysTW subfamily.</text>
</comment>
<organism evidence="10 11">
    <name type="scientific">Paramesorhizobium deserti</name>
    <dbReference type="NCBI Taxonomy" id="1494590"/>
    <lineage>
        <taxon>Bacteria</taxon>
        <taxon>Pseudomonadati</taxon>
        <taxon>Pseudomonadota</taxon>
        <taxon>Alphaproteobacteria</taxon>
        <taxon>Hyphomicrobiales</taxon>
        <taxon>Phyllobacteriaceae</taxon>
        <taxon>Paramesorhizobium</taxon>
    </lineage>
</organism>
<evidence type="ECO:0000256" key="6">
    <source>
        <dbReference type="ARBA" id="ARBA00022989"/>
    </source>
</evidence>
<comment type="subcellular location">
    <subcellularLocation>
        <location evidence="1 8">Cell membrane</location>
        <topology evidence="1 8">Multi-pass membrane protein</topology>
    </subcellularLocation>
</comment>
<name>A0A135HSD8_9HYPH</name>
<dbReference type="Pfam" id="PF00528">
    <property type="entry name" value="BPD_transp_1"/>
    <property type="match status" value="1"/>
</dbReference>
<dbReference type="PROSITE" id="PS50928">
    <property type="entry name" value="ABC_TM1"/>
    <property type="match status" value="1"/>
</dbReference>
<evidence type="ECO:0000313" key="10">
    <source>
        <dbReference type="EMBL" id="KXF76108.1"/>
    </source>
</evidence>
<evidence type="ECO:0000256" key="8">
    <source>
        <dbReference type="RuleBase" id="RU363032"/>
    </source>
</evidence>
<feature type="transmembrane region" description="Helical" evidence="8">
    <location>
        <begin position="62"/>
        <end position="83"/>
    </location>
</feature>
<evidence type="ECO:0000256" key="2">
    <source>
        <dbReference type="ARBA" id="ARBA00007069"/>
    </source>
</evidence>
<sequence length="221" mass="23854">MSQAMLDLLWRSFWETIIMTGFSGLISLVAGLPLALILILTDRGGLAENLWINRSLGAVINGFRSVPFIILLVALIPVTRFIVGTSLGTWASIVPLSIAATPYYARIAEVSLREVDRGLIEAARSMGATRWTIVREVLVPEALPSLVAGFTVTLVTLVGASAMAGAIGAGGLGDLAIRYGYQRFQTEIMLAVVAILIVLVSGVQWIGDRLVERLDHRIVKR</sequence>
<dbReference type="CDD" id="cd06261">
    <property type="entry name" value="TM_PBP2"/>
    <property type="match status" value="1"/>
</dbReference>
<dbReference type="SUPFAM" id="SSF161098">
    <property type="entry name" value="MetI-like"/>
    <property type="match status" value="1"/>
</dbReference>
<dbReference type="RefSeq" id="WP_068882850.1">
    <property type="nucleotide sequence ID" value="NZ_LNTU01000034.1"/>
</dbReference>
<dbReference type="STRING" id="1494590.ATN84_14465"/>
<feature type="transmembrane region" description="Helical" evidence="8">
    <location>
        <begin position="16"/>
        <end position="41"/>
    </location>
</feature>
<dbReference type="PANTHER" id="PTHR30450">
    <property type="entry name" value="ABC TRANSPORTER PERMEASE"/>
    <property type="match status" value="1"/>
</dbReference>
<evidence type="ECO:0000256" key="3">
    <source>
        <dbReference type="ARBA" id="ARBA00022448"/>
    </source>
</evidence>
<dbReference type="OrthoDB" id="9793490at2"/>
<keyword evidence="3 8" id="KW-0813">Transport</keyword>
<dbReference type="GO" id="GO:0005886">
    <property type="term" value="C:plasma membrane"/>
    <property type="evidence" value="ECO:0007669"/>
    <property type="project" value="UniProtKB-SubCell"/>
</dbReference>
<dbReference type="InterPro" id="IPR035906">
    <property type="entry name" value="MetI-like_sf"/>
</dbReference>
<evidence type="ECO:0000259" key="9">
    <source>
        <dbReference type="PROSITE" id="PS50928"/>
    </source>
</evidence>
<keyword evidence="7 8" id="KW-0472">Membrane</keyword>
<dbReference type="GO" id="GO:0048473">
    <property type="term" value="P:D-methionine transmembrane transport"/>
    <property type="evidence" value="ECO:0007669"/>
    <property type="project" value="TreeGrafter"/>
</dbReference>
<keyword evidence="5 8" id="KW-0812">Transmembrane</keyword>
<dbReference type="EMBL" id="LNTU01000034">
    <property type="protein sequence ID" value="KXF76108.1"/>
    <property type="molecule type" value="Genomic_DNA"/>
</dbReference>